<dbReference type="Pfam" id="PF12454">
    <property type="entry name" value="Ecm33"/>
    <property type="match status" value="1"/>
</dbReference>
<evidence type="ECO:0000256" key="5">
    <source>
        <dbReference type="ARBA" id="ARBA00023180"/>
    </source>
</evidence>
<dbReference type="Gene3D" id="3.80.20.20">
    <property type="entry name" value="Receptor L-domain"/>
    <property type="match status" value="2"/>
</dbReference>
<evidence type="ECO:0000256" key="2">
    <source>
        <dbReference type="ARBA" id="ARBA00022512"/>
    </source>
</evidence>
<dbReference type="Proteomes" id="UP000572817">
    <property type="component" value="Unassembled WGS sequence"/>
</dbReference>
<feature type="region of interest" description="Disordered" evidence="6">
    <location>
        <begin position="346"/>
        <end position="370"/>
    </location>
</feature>
<dbReference type="AlphaFoldDB" id="A0A8H4NFA1"/>
<name>A0A8H4NFA1_9PEZI</name>
<protein>
    <recommendedName>
        <fullName evidence="9">Gpi-anchored cell wall organization protein ecm33 protein</fullName>
    </recommendedName>
</protein>
<dbReference type="PANTHER" id="PTHR31018:SF3">
    <property type="entry name" value="RECEPTOR PROTEIN-TYROSINE KINASE"/>
    <property type="match status" value="1"/>
</dbReference>
<dbReference type="GO" id="GO:0009986">
    <property type="term" value="C:cell surface"/>
    <property type="evidence" value="ECO:0007669"/>
    <property type="project" value="TreeGrafter"/>
</dbReference>
<dbReference type="PANTHER" id="PTHR31018">
    <property type="entry name" value="SPORULATION-SPECIFIC PROTEIN-RELATED"/>
    <property type="match status" value="1"/>
</dbReference>
<dbReference type="OrthoDB" id="536881at2759"/>
<keyword evidence="3" id="KW-0964">Secreted</keyword>
<keyword evidence="5" id="KW-0325">Glycoprotein</keyword>
<evidence type="ECO:0000256" key="4">
    <source>
        <dbReference type="ARBA" id="ARBA00022729"/>
    </source>
</evidence>
<reference evidence="7" key="1">
    <citation type="submission" date="2020-04" db="EMBL/GenBank/DDBJ databases">
        <title>Genome Assembly and Annotation of Botryosphaeria dothidea sdau 11-99, a Latent Pathogen of Apple Fruit Ring Rot in China.</title>
        <authorList>
            <person name="Yu C."/>
            <person name="Diao Y."/>
            <person name="Lu Q."/>
            <person name="Zhao J."/>
            <person name="Cui S."/>
            <person name="Peng C."/>
            <person name="He B."/>
            <person name="Liu H."/>
        </authorList>
    </citation>
    <scope>NUCLEOTIDE SEQUENCE [LARGE SCALE GENOMIC DNA]</scope>
    <source>
        <strain evidence="7">Sdau11-99</strain>
    </source>
</reference>
<keyword evidence="2" id="KW-0134">Cell wall</keyword>
<evidence type="ECO:0008006" key="9">
    <source>
        <dbReference type="Google" id="ProtNLM"/>
    </source>
</evidence>
<evidence type="ECO:0000256" key="1">
    <source>
        <dbReference type="ARBA" id="ARBA00004191"/>
    </source>
</evidence>
<evidence type="ECO:0000313" key="8">
    <source>
        <dbReference type="Proteomes" id="UP000572817"/>
    </source>
</evidence>
<keyword evidence="8" id="KW-1185">Reference proteome</keyword>
<keyword evidence="4" id="KW-0732">Signal</keyword>
<dbReference type="GO" id="GO:0031505">
    <property type="term" value="P:fungal-type cell wall organization"/>
    <property type="evidence" value="ECO:0007669"/>
    <property type="project" value="TreeGrafter"/>
</dbReference>
<gene>
    <name evidence="7" type="ORF">GTA08_BOTSDO01114</name>
</gene>
<feature type="compositionally biased region" description="Low complexity" evidence="6">
    <location>
        <begin position="350"/>
        <end position="370"/>
    </location>
</feature>
<accession>A0A8H4NFA1</accession>
<proteinExistence type="predicted"/>
<evidence type="ECO:0000256" key="6">
    <source>
        <dbReference type="SAM" id="MobiDB-lite"/>
    </source>
</evidence>
<dbReference type="EMBL" id="WWBZ02000001">
    <property type="protein sequence ID" value="KAF4312912.1"/>
    <property type="molecule type" value="Genomic_DNA"/>
</dbReference>
<comment type="subcellular location">
    <subcellularLocation>
        <location evidence="1">Secreted</location>
        <location evidence="1">Cell wall</location>
    </subcellularLocation>
</comment>
<evidence type="ECO:0000256" key="3">
    <source>
        <dbReference type="ARBA" id="ARBA00022525"/>
    </source>
</evidence>
<dbReference type="InterPro" id="IPR036941">
    <property type="entry name" value="Rcpt_L-dom_sf"/>
</dbReference>
<dbReference type="SUPFAM" id="SSF52058">
    <property type="entry name" value="L domain-like"/>
    <property type="match status" value="1"/>
</dbReference>
<dbReference type="GO" id="GO:0005886">
    <property type="term" value="C:plasma membrane"/>
    <property type="evidence" value="ECO:0007669"/>
    <property type="project" value="TreeGrafter"/>
</dbReference>
<evidence type="ECO:0000313" key="7">
    <source>
        <dbReference type="EMBL" id="KAF4312912.1"/>
    </source>
</evidence>
<dbReference type="InterPro" id="IPR051648">
    <property type="entry name" value="CWI-Assembly_Regulator"/>
</dbReference>
<comment type="caution">
    <text evidence="7">The sequence shown here is derived from an EMBL/GenBank/DDBJ whole genome shotgun (WGS) entry which is preliminary data.</text>
</comment>
<sequence>MIAKYALPVIAAAAGANAACSASATTTIQNSGDATAIASCSTFSGSIAIATEAAGDISLNSVQEITGTLIANNATGLTGLSADSLEKIGTFELTQLTVLQTLNFPKLAEVDKIDWTSLPALSQLSFTSGVKQAGSVNIQNTFLSSLDGIDLEEVDTFFIANNNYLQDITVQFKNINEALTLSANGDKLKAEFPNLEWAFNMTFRNVSTISTPSLATLNGSLGFYGDKIESYEAANLTQVGGSLSFVGNGNLKNISLDALEKVSGGFQIADNPNLGGNVSFPALKSVGGALDFSGNFSSVALENLDDVRGAFNIQSSENIDDTCSHFKSLSGNSNVIKGKYQCAGSQANPGGADSTPTSTGSGSSSTSSGAAGHLDVTNAAGLGAAGILAAMLGFF</sequence>
<organism evidence="7 8">
    <name type="scientific">Botryosphaeria dothidea</name>
    <dbReference type="NCBI Taxonomy" id="55169"/>
    <lineage>
        <taxon>Eukaryota</taxon>
        <taxon>Fungi</taxon>
        <taxon>Dikarya</taxon>
        <taxon>Ascomycota</taxon>
        <taxon>Pezizomycotina</taxon>
        <taxon>Dothideomycetes</taxon>
        <taxon>Dothideomycetes incertae sedis</taxon>
        <taxon>Botryosphaeriales</taxon>
        <taxon>Botryosphaeriaceae</taxon>
        <taxon>Botryosphaeria</taxon>
    </lineage>
</organism>
<dbReference type="GO" id="GO:0009277">
    <property type="term" value="C:fungal-type cell wall"/>
    <property type="evidence" value="ECO:0007669"/>
    <property type="project" value="TreeGrafter"/>
</dbReference>